<dbReference type="InterPro" id="IPR021617">
    <property type="entry name" value="DUF3231"/>
</dbReference>
<dbReference type="RefSeq" id="WP_209463580.1">
    <property type="nucleotide sequence ID" value="NZ_CP110224.1"/>
</dbReference>
<sequence>MEADKKIGLTASELSQIWANYMNASLYNCILTYFNEKVEDEEIGSLINSALKLHQKQLATLTAIFENENHPVPQGFTDADVNPQAPRLYTDGYMLQNVLLLAELGMTAATMAISVSTREDIYSLYSTTHRDYNELHHQAIQVSLTKGIYIRPPSIPKHKEVDFVKKQNFLTGWFGERRPLLAPEITNLYSNIERNQLGVATVTGFSQIAQSKEVRSYLQRGIDIAKKHVNIFSEALEGSDVSVPMGSDSMVTNSSEVSPFSDKLIMFHTTGMIAQGIGAYGFSISTNIRRDIASHYTRLMGEIALYSEDGANIMIENEWLEEPPRMVDRDELAKTTSRKE</sequence>
<dbReference type="EMBL" id="JAGGKX010000013">
    <property type="protein sequence ID" value="MBP1970455.1"/>
    <property type="molecule type" value="Genomic_DNA"/>
</dbReference>
<reference evidence="1 2" key="1">
    <citation type="submission" date="2021-03" db="EMBL/GenBank/DDBJ databases">
        <title>Genomic Encyclopedia of Type Strains, Phase IV (KMG-IV): sequencing the most valuable type-strain genomes for metagenomic binning, comparative biology and taxonomic classification.</title>
        <authorList>
            <person name="Goeker M."/>
        </authorList>
    </citation>
    <scope>NUCLEOTIDE SEQUENCE [LARGE SCALE GENOMIC DNA]</scope>
    <source>
        <strain evidence="1 2">DSM 25609</strain>
    </source>
</reference>
<evidence type="ECO:0008006" key="3">
    <source>
        <dbReference type="Google" id="ProtNLM"/>
    </source>
</evidence>
<gene>
    <name evidence="1" type="ORF">J2Z83_002576</name>
</gene>
<accession>A0ABS4IHQ7</accession>
<evidence type="ECO:0000313" key="2">
    <source>
        <dbReference type="Proteomes" id="UP001519345"/>
    </source>
</evidence>
<dbReference type="Gene3D" id="1.20.1260.10">
    <property type="match status" value="2"/>
</dbReference>
<organism evidence="1 2">
    <name type="scientific">Virgibacillus natechei</name>
    <dbReference type="NCBI Taxonomy" id="1216297"/>
    <lineage>
        <taxon>Bacteria</taxon>
        <taxon>Bacillati</taxon>
        <taxon>Bacillota</taxon>
        <taxon>Bacilli</taxon>
        <taxon>Bacillales</taxon>
        <taxon>Bacillaceae</taxon>
        <taxon>Virgibacillus</taxon>
    </lineage>
</organism>
<dbReference type="Proteomes" id="UP001519345">
    <property type="component" value="Unassembled WGS sequence"/>
</dbReference>
<comment type="caution">
    <text evidence="1">The sequence shown here is derived from an EMBL/GenBank/DDBJ whole genome shotgun (WGS) entry which is preliminary data.</text>
</comment>
<proteinExistence type="predicted"/>
<evidence type="ECO:0000313" key="1">
    <source>
        <dbReference type="EMBL" id="MBP1970455.1"/>
    </source>
</evidence>
<protein>
    <recommendedName>
        <fullName evidence="3">DUF3231 family protein</fullName>
    </recommendedName>
</protein>
<dbReference type="Pfam" id="PF11553">
    <property type="entry name" value="DUF3231"/>
    <property type="match status" value="2"/>
</dbReference>
<name>A0ABS4IHQ7_9BACI</name>
<keyword evidence="2" id="KW-1185">Reference proteome</keyword>
<dbReference type="InterPro" id="IPR012347">
    <property type="entry name" value="Ferritin-like"/>
</dbReference>